<dbReference type="EMBL" id="MLYV02000976">
    <property type="protein sequence ID" value="PSR74559.1"/>
    <property type="molecule type" value="Genomic_DNA"/>
</dbReference>
<evidence type="ECO:0008006" key="4">
    <source>
        <dbReference type="Google" id="ProtNLM"/>
    </source>
</evidence>
<evidence type="ECO:0000313" key="3">
    <source>
        <dbReference type="Proteomes" id="UP000186601"/>
    </source>
</evidence>
<organism evidence="2 3">
    <name type="scientific">Hermanssonia centrifuga</name>
    <dbReference type="NCBI Taxonomy" id="98765"/>
    <lineage>
        <taxon>Eukaryota</taxon>
        <taxon>Fungi</taxon>
        <taxon>Dikarya</taxon>
        <taxon>Basidiomycota</taxon>
        <taxon>Agaricomycotina</taxon>
        <taxon>Agaricomycetes</taxon>
        <taxon>Polyporales</taxon>
        <taxon>Meruliaceae</taxon>
        <taxon>Hermanssonia</taxon>
    </lineage>
</organism>
<keyword evidence="3" id="KW-1185">Reference proteome</keyword>
<dbReference type="AlphaFoldDB" id="A0A2R6NPW7"/>
<protein>
    <recommendedName>
        <fullName evidence="4">F-box domain-containing protein</fullName>
    </recommendedName>
</protein>
<feature type="region of interest" description="Disordered" evidence="1">
    <location>
        <begin position="425"/>
        <end position="472"/>
    </location>
</feature>
<name>A0A2R6NPW7_9APHY</name>
<accession>A0A2R6NPW7</accession>
<evidence type="ECO:0000256" key="1">
    <source>
        <dbReference type="SAM" id="MobiDB-lite"/>
    </source>
</evidence>
<proteinExistence type="predicted"/>
<sequence>MARLHAIALDLIFQAIFPQAGFLSPSLSFGPEAPWARALRTKKALTLVCKFWQGHALPYLYSDIVIRHVGQLPALVRTIRSAPGLYGCLVKSLKILCEITYYPYKAFARNSLIYIFQHCPNLRALSISYAPMIWKLLVPDLFLSVSIGLYDDDPNPNLTVDRFPGIPFQISSLECSQLPLTNISFYWLRASRFNQAFPNLRSLTLCNKSTILVDRKAKEMLFPLLESLCLLNGFPDLPNWKAPKLTHLKLVHSLATTGSFAGNKFLDIHAPNITHIYIVDESRKPVATASLINRCINLKHMVLYFQTTASEWQPYILGSSIFQRELPYVDILVELRRDQRLLDLLRNPSQRPWKNVRLLDASLITNIPDLPYLLPPEAKVDDEPCIHHIFDNSGASIVQTNTYIFWRSHPSDDSWERELGLIPFSDNEESPVASSVDDEDSDSDYCPSSDEESSVASSINDVPISNEPQVGDRVGVIDEEEILNIYRLTLSDN</sequence>
<feature type="compositionally biased region" description="Acidic residues" evidence="1">
    <location>
        <begin position="436"/>
        <end position="453"/>
    </location>
</feature>
<dbReference type="Gene3D" id="3.80.10.10">
    <property type="entry name" value="Ribonuclease Inhibitor"/>
    <property type="match status" value="1"/>
</dbReference>
<comment type="caution">
    <text evidence="2">The sequence shown here is derived from an EMBL/GenBank/DDBJ whole genome shotgun (WGS) entry which is preliminary data.</text>
</comment>
<dbReference type="InterPro" id="IPR032675">
    <property type="entry name" value="LRR_dom_sf"/>
</dbReference>
<evidence type="ECO:0000313" key="2">
    <source>
        <dbReference type="EMBL" id="PSR74559.1"/>
    </source>
</evidence>
<dbReference type="Proteomes" id="UP000186601">
    <property type="component" value="Unassembled WGS sequence"/>
</dbReference>
<dbReference type="OrthoDB" id="3060996at2759"/>
<gene>
    <name evidence="2" type="ORF">PHLCEN_2v9736</name>
</gene>
<reference evidence="2 3" key="1">
    <citation type="submission" date="2018-02" db="EMBL/GenBank/DDBJ databases">
        <title>Genome sequence of the basidiomycete white-rot fungus Phlebia centrifuga.</title>
        <authorList>
            <person name="Granchi Z."/>
            <person name="Peng M."/>
            <person name="de Vries R.P."/>
            <person name="Hilden K."/>
            <person name="Makela M.R."/>
            <person name="Grigoriev I."/>
            <person name="Riley R."/>
        </authorList>
    </citation>
    <scope>NUCLEOTIDE SEQUENCE [LARGE SCALE GENOMIC DNA]</scope>
    <source>
        <strain evidence="2 3">FBCC195</strain>
    </source>
</reference>